<keyword evidence="1" id="KW-0863">Zinc-finger</keyword>
<dbReference type="PROSITE" id="PS00028">
    <property type="entry name" value="ZINC_FINGER_C2H2_1"/>
    <property type="match status" value="1"/>
</dbReference>
<dbReference type="WBParaSite" id="sdigi.contig3.g406.t1">
    <property type="protein sequence ID" value="sdigi.contig3.g406.t1"/>
    <property type="gene ID" value="sdigi.contig3.g406"/>
</dbReference>
<dbReference type="Proteomes" id="UP000887581">
    <property type="component" value="Unplaced"/>
</dbReference>
<evidence type="ECO:0000313" key="3">
    <source>
        <dbReference type="Proteomes" id="UP000887581"/>
    </source>
</evidence>
<evidence type="ECO:0000259" key="2">
    <source>
        <dbReference type="PROSITE" id="PS50157"/>
    </source>
</evidence>
<keyword evidence="1" id="KW-0862">Zinc</keyword>
<dbReference type="PROSITE" id="PS50157">
    <property type="entry name" value="ZINC_FINGER_C2H2_2"/>
    <property type="match status" value="1"/>
</dbReference>
<keyword evidence="3" id="KW-1185">Reference proteome</keyword>
<keyword evidence="1" id="KW-0479">Metal-binding</keyword>
<organism evidence="3 4">
    <name type="scientific">Setaria digitata</name>
    <dbReference type="NCBI Taxonomy" id="48799"/>
    <lineage>
        <taxon>Eukaryota</taxon>
        <taxon>Metazoa</taxon>
        <taxon>Ecdysozoa</taxon>
        <taxon>Nematoda</taxon>
        <taxon>Chromadorea</taxon>
        <taxon>Rhabditida</taxon>
        <taxon>Spirurina</taxon>
        <taxon>Spiruromorpha</taxon>
        <taxon>Filarioidea</taxon>
        <taxon>Setariidae</taxon>
        <taxon>Setaria</taxon>
    </lineage>
</organism>
<evidence type="ECO:0000256" key="1">
    <source>
        <dbReference type="PROSITE-ProRule" id="PRU00042"/>
    </source>
</evidence>
<dbReference type="AlphaFoldDB" id="A0A915PPJ1"/>
<reference evidence="4" key="1">
    <citation type="submission" date="2022-11" db="UniProtKB">
        <authorList>
            <consortium name="WormBaseParasite"/>
        </authorList>
    </citation>
    <scope>IDENTIFICATION</scope>
</reference>
<dbReference type="GO" id="GO:0008270">
    <property type="term" value="F:zinc ion binding"/>
    <property type="evidence" value="ECO:0007669"/>
    <property type="project" value="UniProtKB-KW"/>
</dbReference>
<proteinExistence type="predicted"/>
<dbReference type="InterPro" id="IPR013087">
    <property type="entry name" value="Znf_C2H2_type"/>
</dbReference>
<protein>
    <submittedName>
        <fullName evidence="4">C2H2-type domain-containing protein</fullName>
    </submittedName>
</protein>
<dbReference type="SMART" id="SM00355">
    <property type="entry name" value="ZnF_C2H2"/>
    <property type="match status" value="4"/>
</dbReference>
<accession>A0A915PPJ1</accession>
<feature type="domain" description="C2H2-type" evidence="2">
    <location>
        <begin position="428"/>
        <end position="456"/>
    </location>
</feature>
<name>A0A915PPJ1_9BILA</name>
<dbReference type="Gene3D" id="3.30.160.60">
    <property type="entry name" value="Classic Zinc Finger"/>
    <property type="match status" value="1"/>
</dbReference>
<evidence type="ECO:0000313" key="4">
    <source>
        <dbReference type="WBParaSite" id="sdigi.contig3.g406.t1"/>
    </source>
</evidence>
<sequence>MRTLIAESKDSIQLIWGKGNFQVNEIYCHYKNKHFFINKRNKDDKNEKTLSHRLQNSQEVLPLVLEISIKLPKIPIYSAAVNFSNIMDPHQQRLLAQILQQQDHKTIELKEYQDPLDRLQQQIQYPETMFWFSPFVMQRNGTVYPNVLENLNSSTVPSTTVNNRYQIFPGFSSTVGIVNTNYLPAVVAPITIPSLNALSTNKVQINELISNVVADKLQKTADSANQTWQNFTRYREIPLAQLARQHGLHQQAPSVSPLTKKRISESVQEAAKSPQISVIKRAKVIVIEQNNQEPTPCCSSNDFSKRSTLQRIERKQGKTKKPASNIYEKRRSKHVDCGGDKGIANQCVNGEDEDSEDVQYVDVESVEEKLDTKEQRKALIEFYRKMKTIRMSYAREDLLICQMCEQKVQNSDSLILIHLYGHAEVMPYRCKMCGAGECQLERIYAHIRQGHPNKDPSTTYENRRNMAKLISLLRTCFPRNVNKSKAAYSDLIDKICDRAKEKSLAKLTCMACARKISTRKKSLLRHAQTHLHYRCKECGITLFGETIIAEHGSEKHGIADPQGSTHYDACANTSDKRETALKNCFGNLLDGKS</sequence>